<proteinExistence type="inferred from homology"/>
<dbReference type="Proteomes" id="UP001172083">
    <property type="component" value="Unassembled WGS sequence"/>
</dbReference>
<feature type="transmembrane region" description="Helical" evidence="5">
    <location>
        <begin position="185"/>
        <end position="207"/>
    </location>
</feature>
<dbReference type="Gene3D" id="1.10.1740.10">
    <property type="match status" value="1"/>
</dbReference>
<sequence length="208" mass="24719">MNRKILLRYSDQEIEDALQHDKEEVFEYLFKTFFTPLVNYAIRFLNDRELAKEVVQECFITIWNRRKSLKITTSITSYLYTATRNRCINHLKSKYHQLTEPIEPGESMTASDIKVDDMLHENDLAEILQQSIAGLNEKTRIFFNLSRENELSYREISEKMSVSIKTVEFHISAALKQIREDLQKYWHLPVIVIVFFISIYKLLFVNIL</sequence>
<accession>A0ABT8L251</accession>
<dbReference type="SUPFAM" id="SSF88946">
    <property type="entry name" value="Sigma2 domain of RNA polymerase sigma factors"/>
    <property type="match status" value="1"/>
</dbReference>
<dbReference type="InterPro" id="IPR014284">
    <property type="entry name" value="RNA_pol_sigma-70_dom"/>
</dbReference>
<comment type="caution">
    <text evidence="8">The sequence shown here is derived from an EMBL/GenBank/DDBJ whole genome shotgun (WGS) entry which is preliminary data.</text>
</comment>
<keyword evidence="5" id="KW-1133">Transmembrane helix</keyword>
<dbReference type="InterPro" id="IPR013249">
    <property type="entry name" value="RNA_pol_sigma70_r4_t2"/>
</dbReference>
<feature type="domain" description="RNA polymerase sigma-70 region 2" evidence="6">
    <location>
        <begin position="32"/>
        <end position="94"/>
    </location>
</feature>
<reference evidence="8" key="1">
    <citation type="submission" date="2023-06" db="EMBL/GenBank/DDBJ databases">
        <title>Genomic of Agaribacillus aureum.</title>
        <authorList>
            <person name="Wang G."/>
        </authorList>
    </citation>
    <scope>NUCLEOTIDE SEQUENCE</scope>
    <source>
        <strain evidence="8">BMA12</strain>
    </source>
</reference>
<evidence type="ECO:0000256" key="5">
    <source>
        <dbReference type="SAM" id="Phobius"/>
    </source>
</evidence>
<keyword evidence="5" id="KW-0472">Membrane</keyword>
<gene>
    <name evidence="8" type="ORF">QQ020_04720</name>
</gene>
<organism evidence="8 9">
    <name type="scientific">Agaribacillus aureus</name>
    <dbReference type="NCBI Taxonomy" id="3051825"/>
    <lineage>
        <taxon>Bacteria</taxon>
        <taxon>Pseudomonadati</taxon>
        <taxon>Bacteroidota</taxon>
        <taxon>Cytophagia</taxon>
        <taxon>Cytophagales</taxon>
        <taxon>Splendidivirgaceae</taxon>
        <taxon>Agaribacillus</taxon>
    </lineage>
</organism>
<dbReference type="PANTHER" id="PTHR43133">
    <property type="entry name" value="RNA POLYMERASE ECF-TYPE SIGMA FACTO"/>
    <property type="match status" value="1"/>
</dbReference>
<dbReference type="NCBIfam" id="TIGR02985">
    <property type="entry name" value="Sig70_bacteroi1"/>
    <property type="match status" value="1"/>
</dbReference>
<dbReference type="NCBIfam" id="TIGR02937">
    <property type="entry name" value="sigma70-ECF"/>
    <property type="match status" value="1"/>
</dbReference>
<dbReference type="RefSeq" id="WP_346756671.1">
    <property type="nucleotide sequence ID" value="NZ_JAUJEB010000001.1"/>
</dbReference>
<dbReference type="Gene3D" id="1.10.10.10">
    <property type="entry name" value="Winged helix-like DNA-binding domain superfamily/Winged helix DNA-binding domain"/>
    <property type="match status" value="1"/>
</dbReference>
<name>A0ABT8L251_9BACT</name>
<evidence type="ECO:0000259" key="6">
    <source>
        <dbReference type="Pfam" id="PF04542"/>
    </source>
</evidence>
<evidence type="ECO:0000256" key="4">
    <source>
        <dbReference type="ARBA" id="ARBA00023163"/>
    </source>
</evidence>
<evidence type="ECO:0000313" key="8">
    <source>
        <dbReference type="EMBL" id="MDN5211336.1"/>
    </source>
</evidence>
<evidence type="ECO:0000256" key="1">
    <source>
        <dbReference type="ARBA" id="ARBA00010641"/>
    </source>
</evidence>
<keyword evidence="4" id="KW-0804">Transcription</keyword>
<dbReference type="InterPro" id="IPR013324">
    <property type="entry name" value="RNA_pol_sigma_r3/r4-like"/>
</dbReference>
<dbReference type="PANTHER" id="PTHR43133:SF46">
    <property type="entry name" value="RNA POLYMERASE SIGMA-70 FACTOR ECF SUBFAMILY"/>
    <property type="match status" value="1"/>
</dbReference>
<dbReference type="SUPFAM" id="SSF88659">
    <property type="entry name" value="Sigma3 and sigma4 domains of RNA polymerase sigma factors"/>
    <property type="match status" value="1"/>
</dbReference>
<keyword evidence="2" id="KW-0805">Transcription regulation</keyword>
<dbReference type="InterPro" id="IPR007627">
    <property type="entry name" value="RNA_pol_sigma70_r2"/>
</dbReference>
<comment type="similarity">
    <text evidence="1">Belongs to the sigma-70 factor family. ECF subfamily.</text>
</comment>
<keyword evidence="9" id="KW-1185">Reference proteome</keyword>
<evidence type="ECO:0000256" key="2">
    <source>
        <dbReference type="ARBA" id="ARBA00023015"/>
    </source>
</evidence>
<dbReference type="Pfam" id="PF08281">
    <property type="entry name" value="Sigma70_r4_2"/>
    <property type="match status" value="1"/>
</dbReference>
<dbReference type="InterPro" id="IPR036388">
    <property type="entry name" value="WH-like_DNA-bd_sf"/>
</dbReference>
<dbReference type="InterPro" id="IPR014327">
    <property type="entry name" value="RNA_pol_sigma70_bacteroid"/>
</dbReference>
<dbReference type="EMBL" id="JAUJEB010000001">
    <property type="protein sequence ID" value="MDN5211336.1"/>
    <property type="molecule type" value="Genomic_DNA"/>
</dbReference>
<evidence type="ECO:0000259" key="7">
    <source>
        <dbReference type="Pfam" id="PF08281"/>
    </source>
</evidence>
<protein>
    <submittedName>
        <fullName evidence="8">RNA polymerase sigma-70 factor</fullName>
    </submittedName>
</protein>
<keyword evidence="5" id="KW-0812">Transmembrane</keyword>
<dbReference type="InterPro" id="IPR013325">
    <property type="entry name" value="RNA_pol_sigma_r2"/>
</dbReference>
<evidence type="ECO:0000313" key="9">
    <source>
        <dbReference type="Proteomes" id="UP001172083"/>
    </source>
</evidence>
<dbReference type="Pfam" id="PF04542">
    <property type="entry name" value="Sigma70_r2"/>
    <property type="match status" value="1"/>
</dbReference>
<keyword evidence="3" id="KW-0731">Sigma factor</keyword>
<dbReference type="InterPro" id="IPR039425">
    <property type="entry name" value="RNA_pol_sigma-70-like"/>
</dbReference>
<feature type="domain" description="RNA polymerase sigma factor 70 region 4 type 2" evidence="7">
    <location>
        <begin position="126"/>
        <end position="178"/>
    </location>
</feature>
<evidence type="ECO:0000256" key="3">
    <source>
        <dbReference type="ARBA" id="ARBA00023082"/>
    </source>
</evidence>